<dbReference type="OrthoDB" id="10320301at2759"/>
<name>A0A8X6K2B4_TRICU</name>
<evidence type="ECO:0000313" key="4">
    <source>
        <dbReference type="Proteomes" id="UP000887116"/>
    </source>
</evidence>
<accession>A0A8X6K2B4</accession>
<evidence type="ECO:0000256" key="2">
    <source>
        <dbReference type="SAM" id="Phobius"/>
    </source>
</evidence>
<dbReference type="EMBL" id="BMAO01008925">
    <property type="protein sequence ID" value="GFR27531.1"/>
    <property type="molecule type" value="Genomic_DNA"/>
</dbReference>
<organism evidence="3 4">
    <name type="scientific">Trichonephila clavata</name>
    <name type="common">Joro spider</name>
    <name type="synonym">Nephila clavata</name>
    <dbReference type="NCBI Taxonomy" id="2740835"/>
    <lineage>
        <taxon>Eukaryota</taxon>
        <taxon>Metazoa</taxon>
        <taxon>Ecdysozoa</taxon>
        <taxon>Arthropoda</taxon>
        <taxon>Chelicerata</taxon>
        <taxon>Arachnida</taxon>
        <taxon>Araneae</taxon>
        <taxon>Araneomorphae</taxon>
        <taxon>Entelegynae</taxon>
        <taxon>Araneoidea</taxon>
        <taxon>Nephilidae</taxon>
        <taxon>Trichonephila</taxon>
    </lineage>
</organism>
<feature type="transmembrane region" description="Helical" evidence="2">
    <location>
        <begin position="12"/>
        <end position="36"/>
    </location>
</feature>
<evidence type="ECO:0000313" key="3">
    <source>
        <dbReference type="EMBL" id="GFR27531.1"/>
    </source>
</evidence>
<reference evidence="3" key="1">
    <citation type="submission" date="2020-07" db="EMBL/GenBank/DDBJ databases">
        <title>Multicomponent nature underlies the extraordinary mechanical properties of spider dragline silk.</title>
        <authorList>
            <person name="Kono N."/>
            <person name="Nakamura H."/>
            <person name="Mori M."/>
            <person name="Yoshida Y."/>
            <person name="Ohtoshi R."/>
            <person name="Malay A.D."/>
            <person name="Moran D.A.P."/>
            <person name="Tomita M."/>
            <person name="Numata K."/>
            <person name="Arakawa K."/>
        </authorList>
    </citation>
    <scope>NUCLEOTIDE SEQUENCE</scope>
</reference>
<feature type="region of interest" description="Disordered" evidence="1">
    <location>
        <begin position="40"/>
        <end position="85"/>
    </location>
</feature>
<protein>
    <submittedName>
        <fullName evidence="3">Uncharacterized protein</fullName>
    </submittedName>
</protein>
<dbReference type="AlphaFoldDB" id="A0A8X6K2B4"/>
<comment type="caution">
    <text evidence="3">The sequence shown here is derived from an EMBL/GenBank/DDBJ whole genome shotgun (WGS) entry which is preliminary data.</text>
</comment>
<keyword evidence="2" id="KW-1133">Transmembrane helix</keyword>
<keyword evidence="4" id="KW-1185">Reference proteome</keyword>
<gene>
    <name evidence="3" type="ORF">TNCT_221171</name>
</gene>
<feature type="compositionally biased region" description="Polar residues" evidence="1">
    <location>
        <begin position="60"/>
        <end position="82"/>
    </location>
</feature>
<keyword evidence="2" id="KW-0812">Transmembrane</keyword>
<feature type="non-terminal residue" evidence="3">
    <location>
        <position position="115"/>
    </location>
</feature>
<proteinExistence type="predicted"/>
<evidence type="ECO:0000256" key="1">
    <source>
        <dbReference type="SAM" id="MobiDB-lite"/>
    </source>
</evidence>
<keyword evidence="2" id="KW-0472">Membrane</keyword>
<dbReference type="Proteomes" id="UP000887116">
    <property type="component" value="Unassembled WGS sequence"/>
</dbReference>
<sequence>NKNIMRRRSTATIHYVFAACAIFVLVVLVLSCLCSVQERDAKSNREVKYTAPKKVKKRPASTSNSRMVPNFNSDNQSLNSLASDKKSQPEIQYFWGDQQETLTAESCTDDKLIKV</sequence>